<organism evidence="3">
    <name type="scientific">Anopheles triannulatus</name>
    <dbReference type="NCBI Taxonomy" id="58253"/>
    <lineage>
        <taxon>Eukaryota</taxon>
        <taxon>Metazoa</taxon>
        <taxon>Ecdysozoa</taxon>
        <taxon>Arthropoda</taxon>
        <taxon>Hexapoda</taxon>
        <taxon>Insecta</taxon>
        <taxon>Pterygota</taxon>
        <taxon>Neoptera</taxon>
        <taxon>Endopterygota</taxon>
        <taxon>Diptera</taxon>
        <taxon>Nematocera</taxon>
        <taxon>Culicoidea</taxon>
        <taxon>Culicidae</taxon>
        <taxon>Anophelinae</taxon>
        <taxon>Anopheles</taxon>
    </lineage>
</organism>
<dbReference type="EMBL" id="GGFK01014393">
    <property type="protein sequence ID" value="MBW47714.1"/>
    <property type="molecule type" value="Transcribed_RNA"/>
</dbReference>
<accession>A0A2M4B3U0</accession>
<evidence type="ECO:0000256" key="2">
    <source>
        <dbReference type="SAM" id="SignalP"/>
    </source>
</evidence>
<name>A0A2M4B3U0_9DIPT</name>
<feature type="signal peptide" evidence="2">
    <location>
        <begin position="1"/>
        <end position="31"/>
    </location>
</feature>
<evidence type="ECO:0000256" key="1">
    <source>
        <dbReference type="SAM" id="MobiDB-lite"/>
    </source>
</evidence>
<protein>
    <submittedName>
        <fullName evidence="3">Putative secreted protein</fullName>
    </submittedName>
</protein>
<feature type="region of interest" description="Disordered" evidence="1">
    <location>
        <begin position="69"/>
        <end position="114"/>
    </location>
</feature>
<reference evidence="3" key="1">
    <citation type="submission" date="2018-01" db="EMBL/GenBank/DDBJ databases">
        <title>An insight into the sialome of Amazonian anophelines.</title>
        <authorList>
            <person name="Ribeiro J.M."/>
            <person name="Scarpassa V."/>
            <person name="Calvo E."/>
        </authorList>
    </citation>
    <scope>NUCLEOTIDE SEQUENCE</scope>
    <source>
        <tissue evidence="3">Salivary glands</tissue>
    </source>
</reference>
<proteinExistence type="predicted"/>
<evidence type="ECO:0000313" key="3">
    <source>
        <dbReference type="EMBL" id="MBW47714.1"/>
    </source>
</evidence>
<dbReference type="AlphaFoldDB" id="A0A2M4B3U0"/>
<sequence>MVLNGSPMFARVTSLWPFSVFALLCFPPAFRKRRPAADAPFVGKDAEAPGAHSQTHAHAYTHTSVNTRAWCAPSSPHRTNKKKGEEKSNFTSVAAGQQQHFQRFSSISIRRNRV</sequence>
<feature type="chain" id="PRO_5014753245" evidence="2">
    <location>
        <begin position="32"/>
        <end position="114"/>
    </location>
</feature>
<feature type="compositionally biased region" description="Polar residues" evidence="1">
    <location>
        <begin position="89"/>
        <end position="114"/>
    </location>
</feature>
<keyword evidence="2" id="KW-0732">Signal</keyword>